<protein>
    <recommendedName>
        <fullName evidence="1">Cupin fold metalloprotein WbuC cupin domain-containing protein</fullName>
    </recommendedName>
</protein>
<proteinExistence type="predicted"/>
<dbReference type="NCBIfam" id="TIGR04366">
    <property type="entry name" value="cupin_WbuC"/>
    <property type="match status" value="1"/>
</dbReference>
<organism evidence="2 3">
    <name type="scientific">Magnetococcus marinus (strain ATCC BAA-1437 / JCM 17883 / MC-1)</name>
    <dbReference type="NCBI Taxonomy" id="156889"/>
    <lineage>
        <taxon>Bacteria</taxon>
        <taxon>Pseudomonadati</taxon>
        <taxon>Pseudomonadota</taxon>
        <taxon>Magnetococcia</taxon>
        <taxon>Magnetococcales</taxon>
        <taxon>Magnetococcaceae</taxon>
        <taxon>Magnetococcus</taxon>
    </lineage>
</organism>
<dbReference type="InterPro" id="IPR014710">
    <property type="entry name" value="RmlC-like_jellyroll"/>
</dbReference>
<evidence type="ECO:0000313" key="3">
    <source>
        <dbReference type="Proteomes" id="UP000002586"/>
    </source>
</evidence>
<dbReference type="OrthoDB" id="981227at2"/>
<name>A0L6A9_MAGMM</name>
<dbReference type="KEGG" id="mgm:Mmc1_0984"/>
<gene>
    <name evidence="2" type="ordered locus">Mmc1_0984</name>
</gene>
<keyword evidence="3" id="KW-1185">Reference proteome</keyword>
<dbReference type="RefSeq" id="WP_011712659.1">
    <property type="nucleotide sequence ID" value="NC_008576.1"/>
</dbReference>
<dbReference type="Proteomes" id="UP000002586">
    <property type="component" value="Chromosome"/>
</dbReference>
<dbReference type="eggNOG" id="COG0662">
    <property type="taxonomic scope" value="Bacteria"/>
</dbReference>
<evidence type="ECO:0000259" key="1">
    <source>
        <dbReference type="Pfam" id="PF19480"/>
    </source>
</evidence>
<dbReference type="SUPFAM" id="SSF51182">
    <property type="entry name" value="RmlC-like cupins"/>
    <property type="match status" value="1"/>
</dbReference>
<dbReference type="InterPro" id="IPR011051">
    <property type="entry name" value="RmlC_Cupin_sf"/>
</dbReference>
<dbReference type="InterPro" id="IPR027565">
    <property type="entry name" value="Cupin_WbuC"/>
</dbReference>
<dbReference type="CDD" id="cd07005">
    <property type="entry name" value="cupin_WbuC-like"/>
    <property type="match status" value="1"/>
</dbReference>
<evidence type="ECO:0000313" key="2">
    <source>
        <dbReference type="EMBL" id="ABK43502.1"/>
    </source>
</evidence>
<dbReference type="AlphaFoldDB" id="A0L6A9"/>
<reference evidence="3" key="1">
    <citation type="journal article" date="2009" name="Appl. Environ. Microbiol.">
        <title>Complete genome sequence of the chemolithoautotrophic marine magnetotactic coccus strain MC-1.</title>
        <authorList>
            <person name="Schubbe S."/>
            <person name="Williams T.J."/>
            <person name="Xie G."/>
            <person name="Kiss H.E."/>
            <person name="Brettin T.S."/>
            <person name="Martinez D."/>
            <person name="Ross C.A."/>
            <person name="Schuler D."/>
            <person name="Cox B.L."/>
            <person name="Nealson K.H."/>
            <person name="Bazylinski D.A."/>
        </authorList>
    </citation>
    <scope>NUCLEOTIDE SEQUENCE [LARGE SCALE GENOMIC DNA]</scope>
    <source>
        <strain evidence="3">ATCC BAA-1437 / JCM 17883 / MC-1</strain>
    </source>
</reference>
<reference evidence="2 3" key="2">
    <citation type="journal article" date="2012" name="Int. J. Syst. Evol. Microbiol.">
        <title>Magnetococcus marinus gen. nov., sp. nov., a marine, magnetotactic bacterium that represents a novel lineage (Magnetococcaceae fam. nov.; Magnetococcales ord. nov.) at the base of the Alphaproteobacteria.</title>
        <authorList>
            <person name="Bazylinski D.A."/>
            <person name="Williams T.J."/>
            <person name="Lefevre C.T."/>
            <person name="Berg R.J."/>
            <person name="Zhang C.L."/>
            <person name="Bowser S.S."/>
            <person name="Dean A.J."/>
            <person name="Beveridge T.J."/>
        </authorList>
    </citation>
    <scope>NUCLEOTIDE SEQUENCE [LARGE SCALE GENOMIC DNA]</scope>
    <source>
        <strain evidence="3">ATCC BAA-1437 / JCM 17883 / MC-1</strain>
    </source>
</reference>
<dbReference type="InterPro" id="IPR046058">
    <property type="entry name" value="WbuC_cupin"/>
</dbReference>
<dbReference type="EMBL" id="CP000471">
    <property type="protein sequence ID" value="ABK43502.1"/>
    <property type="molecule type" value="Genomic_DNA"/>
</dbReference>
<dbReference type="STRING" id="156889.Mmc1_0984"/>
<sequence>MKVLDQESLHTLFEHAARQPRKRTNLNWHPQLEDPIQRMFNALQPGTYVRPHRHQAGRWESFVHICGRALVLTFDDAGRVMARQELSEAHTRAVEIPGGVWHTLLCLAANTVVMEVKSGPYQPTDDKDFATWSPEEGDAAAMSLLAWMTHAQPGNGYSAY</sequence>
<dbReference type="HOGENOM" id="CLU_121835_0_0_5"/>
<accession>A0L6A9</accession>
<dbReference type="Gene3D" id="2.60.120.10">
    <property type="entry name" value="Jelly Rolls"/>
    <property type="match status" value="1"/>
</dbReference>
<feature type="domain" description="Cupin fold metalloprotein WbuC cupin" evidence="1">
    <location>
        <begin position="4"/>
        <end position="86"/>
    </location>
</feature>
<dbReference type="Pfam" id="PF19480">
    <property type="entry name" value="DUF6016"/>
    <property type="match status" value="1"/>
</dbReference>